<accession>A0A2R6RXJ2</accession>
<feature type="region of interest" description="Disordered" evidence="4">
    <location>
        <begin position="441"/>
        <end position="465"/>
    </location>
</feature>
<comment type="similarity">
    <text evidence="1">Belongs to the WEB family.</text>
</comment>
<dbReference type="Pfam" id="PF05701">
    <property type="entry name" value="WEMBL"/>
    <property type="match status" value="2"/>
</dbReference>
<feature type="region of interest" description="Disordered" evidence="4">
    <location>
        <begin position="1"/>
        <end position="46"/>
    </location>
</feature>
<dbReference type="PANTHER" id="PTHR32054:SF4">
    <property type="entry name" value="OS07G0677900 PROTEIN"/>
    <property type="match status" value="1"/>
</dbReference>
<evidence type="ECO:0000256" key="1">
    <source>
        <dbReference type="ARBA" id="ARBA00005485"/>
    </source>
</evidence>
<feature type="region of interest" description="Disordered" evidence="4">
    <location>
        <begin position="528"/>
        <end position="554"/>
    </location>
</feature>
<feature type="coiled-coil region" evidence="3">
    <location>
        <begin position="91"/>
        <end position="136"/>
    </location>
</feature>
<evidence type="ECO:0000256" key="2">
    <source>
        <dbReference type="ARBA" id="ARBA00023054"/>
    </source>
</evidence>
<dbReference type="FunCoup" id="A0A2R6RXJ2">
    <property type="interactions" value="299"/>
</dbReference>
<evidence type="ECO:0000256" key="4">
    <source>
        <dbReference type="SAM" id="MobiDB-lite"/>
    </source>
</evidence>
<evidence type="ECO:0000313" key="5">
    <source>
        <dbReference type="EMBL" id="PSS34748.1"/>
    </source>
</evidence>
<dbReference type="OrthoDB" id="649232at2759"/>
<name>A0A2R6RXJ2_ACTCC</name>
<dbReference type="InParanoid" id="A0A2R6RXJ2"/>
<dbReference type="Gramene" id="PSS34748">
    <property type="protein sequence ID" value="PSS34748"/>
    <property type="gene ID" value="CEY00_Acc01856"/>
</dbReference>
<dbReference type="STRING" id="1590841.A0A2R6RXJ2"/>
<dbReference type="GO" id="GO:0009903">
    <property type="term" value="P:chloroplast avoidance movement"/>
    <property type="evidence" value="ECO:0007669"/>
    <property type="project" value="TreeGrafter"/>
</dbReference>
<feature type="coiled-coil region" evidence="3">
    <location>
        <begin position="219"/>
        <end position="327"/>
    </location>
</feature>
<sequence length="586" mass="65492">MACNSTQLISESSETLEMTEGEVIGPTMSDNDPGSGKKMKTEVSRAEIDTSAPFESVKEAANRFGGMGFWKPRSHKPYEAAEHHEFEVVDITKVEEQAAQLEKDLIAKERETLDVLKELEATKMIVEELKWKLQKEASEVDAPISVDSDDENVNSSMEVAGKEKHENLPGCNQDSTGGFSLCPSSAPGFILMELKQAKLNLTKTTTDLTAIRATVESFNKKIETERLSLEKTRKRLSLNSSKVFSLEEELNKTRLKLKLAQDTEVKDDSDNPIDLSRELQQLSSEVEQYKKMGEAAKSEVLRAVAEIEQTKTRIKTAEIRLVAAKKMKAAARATEAVAFTEIRAMSNNELSADGVTLSFEEYKSLTSKAQEAEEASKRKVTDAMLVVDDANVSKTELLKRVEEATEEVKSSKMVLEEALNKVEAANRAKLAVEEALRKWRSEHGQRKRSVQNSTKFKNSYPSHHRKDTRLADVNGLNLVTDESKPVLRPTLSIGQILSQKLLLTEDFENGMKPEKGAVKRKMSLGQMLSRHNNGNTPCAGKGERENGHKQLPAKRKKFGFARFSILVRKQSKKKKKQTPSAWCRSE</sequence>
<reference evidence="6" key="2">
    <citation type="journal article" date="2018" name="BMC Genomics">
        <title>A manually annotated Actinidia chinensis var. chinensis (kiwifruit) genome highlights the challenges associated with draft genomes and gene prediction in plants.</title>
        <authorList>
            <person name="Pilkington S.M."/>
            <person name="Crowhurst R."/>
            <person name="Hilario E."/>
            <person name="Nardozza S."/>
            <person name="Fraser L."/>
            <person name="Peng Y."/>
            <person name="Gunaseelan K."/>
            <person name="Simpson R."/>
            <person name="Tahir J."/>
            <person name="Deroles S.C."/>
            <person name="Templeton K."/>
            <person name="Luo Z."/>
            <person name="Davy M."/>
            <person name="Cheng C."/>
            <person name="McNeilage M."/>
            <person name="Scaglione D."/>
            <person name="Liu Y."/>
            <person name="Zhang Q."/>
            <person name="Datson P."/>
            <person name="De Silva N."/>
            <person name="Gardiner S.E."/>
            <person name="Bassett H."/>
            <person name="Chagne D."/>
            <person name="McCallum J."/>
            <person name="Dzierzon H."/>
            <person name="Deng C."/>
            <person name="Wang Y.Y."/>
            <person name="Barron L."/>
            <person name="Manako K."/>
            <person name="Bowen J."/>
            <person name="Foster T.M."/>
            <person name="Erridge Z.A."/>
            <person name="Tiffin H."/>
            <person name="Waite C.N."/>
            <person name="Davies K.M."/>
            <person name="Grierson E.P."/>
            <person name="Laing W.A."/>
            <person name="Kirk R."/>
            <person name="Chen X."/>
            <person name="Wood M."/>
            <person name="Montefiori M."/>
            <person name="Brummell D.A."/>
            <person name="Schwinn K.E."/>
            <person name="Catanach A."/>
            <person name="Fullerton C."/>
            <person name="Li D."/>
            <person name="Meiyalaghan S."/>
            <person name="Nieuwenhuizen N."/>
            <person name="Read N."/>
            <person name="Prakash R."/>
            <person name="Hunter D."/>
            <person name="Zhang H."/>
            <person name="McKenzie M."/>
            <person name="Knabel M."/>
            <person name="Harris A."/>
            <person name="Allan A.C."/>
            <person name="Gleave A."/>
            <person name="Chen A."/>
            <person name="Janssen B.J."/>
            <person name="Plunkett B."/>
            <person name="Ampomah-Dwamena C."/>
            <person name="Voogd C."/>
            <person name="Leif D."/>
            <person name="Lafferty D."/>
            <person name="Souleyre E.J.F."/>
            <person name="Varkonyi-Gasic E."/>
            <person name="Gambi F."/>
            <person name="Hanley J."/>
            <person name="Yao J.L."/>
            <person name="Cheung J."/>
            <person name="David K.M."/>
            <person name="Warren B."/>
            <person name="Marsh K."/>
            <person name="Snowden K.C."/>
            <person name="Lin-Wang K."/>
            <person name="Brian L."/>
            <person name="Martinez-Sanchez M."/>
            <person name="Wang M."/>
            <person name="Ileperuma N."/>
            <person name="Macnee N."/>
            <person name="Campin R."/>
            <person name="McAtee P."/>
            <person name="Drummond R.S.M."/>
            <person name="Espley R.V."/>
            <person name="Ireland H.S."/>
            <person name="Wu R."/>
            <person name="Atkinson R.G."/>
            <person name="Karunairetnam S."/>
            <person name="Bulley S."/>
            <person name="Chunkath S."/>
            <person name="Hanley Z."/>
            <person name="Storey R."/>
            <person name="Thrimawithana A.H."/>
            <person name="Thomson S."/>
            <person name="David C."/>
            <person name="Testolin R."/>
            <person name="Huang H."/>
            <person name="Hellens R.P."/>
            <person name="Schaffer R.J."/>
        </authorList>
    </citation>
    <scope>NUCLEOTIDE SEQUENCE [LARGE SCALE GENOMIC DNA]</scope>
    <source>
        <strain evidence="6">cv. Red5</strain>
    </source>
</reference>
<protein>
    <submittedName>
        <fullName evidence="5">WEB family protein</fullName>
    </submittedName>
</protein>
<organism evidence="5 6">
    <name type="scientific">Actinidia chinensis var. chinensis</name>
    <name type="common">Chinese soft-hair kiwi</name>
    <dbReference type="NCBI Taxonomy" id="1590841"/>
    <lineage>
        <taxon>Eukaryota</taxon>
        <taxon>Viridiplantae</taxon>
        <taxon>Streptophyta</taxon>
        <taxon>Embryophyta</taxon>
        <taxon>Tracheophyta</taxon>
        <taxon>Spermatophyta</taxon>
        <taxon>Magnoliopsida</taxon>
        <taxon>eudicotyledons</taxon>
        <taxon>Gunneridae</taxon>
        <taxon>Pentapetalae</taxon>
        <taxon>asterids</taxon>
        <taxon>Ericales</taxon>
        <taxon>Actinidiaceae</taxon>
        <taxon>Actinidia</taxon>
    </lineage>
</organism>
<dbReference type="InterPro" id="IPR008545">
    <property type="entry name" value="Web"/>
</dbReference>
<dbReference type="GO" id="GO:0009904">
    <property type="term" value="P:chloroplast accumulation movement"/>
    <property type="evidence" value="ECO:0007669"/>
    <property type="project" value="TreeGrafter"/>
</dbReference>
<proteinExistence type="inferred from homology"/>
<dbReference type="EMBL" id="NKQK01000002">
    <property type="protein sequence ID" value="PSS34748.1"/>
    <property type="molecule type" value="Genomic_DNA"/>
</dbReference>
<feature type="compositionally biased region" description="Polar residues" evidence="4">
    <location>
        <begin position="1"/>
        <end position="16"/>
    </location>
</feature>
<gene>
    <name evidence="5" type="ORF">CEY00_Acc01856</name>
</gene>
<feature type="compositionally biased region" description="Polar residues" evidence="4">
    <location>
        <begin position="450"/>
        <end position="461"/>
    </location>
</feature>
<evidence type="ECO:0000313" key="6">
    <source>
        <dbReference type="Proteomes" id="UP000241394"/>
    </source>
</evidence>
<keyword evidence="2 3" id="KW-0175">Coiled coil</keyword>
<dbReference type="GO" id="GO:0005829">
    <property type="term" value="C:cytosol"/>
    <property type="evidence" value="ECO:0007669"/>
    <property type="project" value="TreeGrafter"/>
</dbReference>
<reference evidence="5 6" key="1">
    <citation type="submission" date="2017-07" db="EMBL/GenBank/DDBJ databases">
        <title>An improved, manually edited Actinidia chinensis var. chinensis (kiwifruit) genome highlights the challenges associated with draft genomes and gene prediction in plants.</title>
        <authorList>
            <person name="Pilkington S."/>
            <person name="Crowhurst R."/>
            <person name="Hilario E."/>
            <person name="Nardozza S."/>
            <person name="Fraser L."/>
            <person name="Peng Y."/>
            <person name="Gunaseelan K."/>
            <person name="Simpson R."/>
            <person name="Tahir J."/>
            <person name="Deroles S."/>
            <person name="Templeton K."/>
            <person name="Luo Z."/>
            <person name="Davy M."/>
            <person name="Cheng C."/>
            <person name="Mcneilage M."/>
            <person name="Scaglione D."/>
            <person name="Liu Y."/>
            <person name="Zhang Q."/>
            <person name="Datson P."/>
            <person name="De Silva N."/>
            <person name="Gardiner S."/>
            <person name="Bassett H."/>
            <person name="Chagne D."/>
            <person name="Mccallum J."/>
            <person name="Dzierzon H."/>
            <person name="Deng C."/>
            <person name="Wang Y.-Y."/>
            <person name="Barron N."/>
            <person name="Manako K."/>
            <person name="Bowen J."/>
            <person name="Foster T."/>
            <person name="Erridge Z."/>
            <person name="Tiffin H."/>
            <person name="Waite C."/>
            <person name="Davies K."/>
            <person name="Grierson E."/>
            <person name="Laing W."/>
            <person name="Kirk R."/>
            <person name="Chen X."/>
            <person name="Wood M."/>
            <person name="Montefiori M."/>
            <person name="Brummell D."/>
            <person name="Schwinn K."/>
            <person name="Catanach A."/>
            <person name="Fullerton C."/>
            <person name="Li D."/>
            <person name="Meiyalaghan S."/>
            <person name="Nieuwenhuizen N."/>
            <person name="Read N."/>
            <person name="Prakash R."/>
            <person name="Hunter D."/>
            <person name="Zhang H."/>
            <person name="Mckenzie M."/>
            <person name="Knabel M."/>
            <person name="Harris A."/>
            <person name="Allan A."/>
            <person name="Chen A."/>
            <person name="Janssen B."/>
            <person name="Plunkett B."/>
            <person name="Dwamena C."/>
            <person name="Voogd C."/>
            <person name="Leif D."/>
            <person name="Lafferty D."/>
            <person name="Souleyre E."/>
            <person name="Varkonyi-Gasic E."/>
            <person name="Gambi F."/>
            <person name="Hanley J."/>
            <person name="Yao J.-L."/>
            <person name="Cheung J."/>
            <person name="David K."/>
            <person name="Warren B."/>
            <person name="Marsh K."/>
            <person name="Snowden K."/>
            <person name="Lin-Wang K."/>
            <person name="Brian L."/>
            <person name="Martinez-Sanchez M."/>
            <person name="Wang M."/>
            <person name="Ileperuma N."/>
            <person name="Macnee N."/>
            <person name="Campin R."/>
            <person name="Mcatee P."/>
            <person name="Drummond R."/>
            <person name="Espley R."/>
            <person name="Ireland H."/>
            <person name="Wu R."/>
            <person name="Atkinson R."/>
            <person name="Karunairetnam S."/>
            <person name="Bulley S."/>
            <person name="Chunkath S."/>
            <person name="Hanley Z."/>
            <person name="Storey R."/>
            <person name="Thrimawithana A."/>
            <person name="Thomson S."/>
            <person name="David C."/>
            <person name="Testolin R."/>
        </authorList>
    </citation>
    <scope>NUCLEOTIDE SEQUENCE [LARGE SCALE GENOMIC DNA]</scope>
    <source>
        <strain evidence="6">cv. Red5</strain>
        <tissue evidence="5">Young leaf</tissue>
    </source>
</reference>
<dbReference type="OMA" id="HFKKMGE"/>
<keyword evidence="6" id="KW-1185">Reference proteome</keyword>
<evidence type="ECO:0000256" key="3">
    <source>
        <dbReference type="SAM" id="Coils"/>
    </source>
</evidence>
<dbReference type="Proteomes" id="UP000241394">
    <property type="component" value="Chromosome LG2"/>
</dbReference>
<comment type="caution">
    <text evidence="5">The sequence shown here is derived from an EMBL/GenBank/DDBJ whole genome shotgun (WGS) entry which is preliminary data.</text>
</comment>
<dbReference type="AlphaFoldDB" id="A0A2R6RXJ2"/>
<dbReference type="PANTHER" id="PTHR32054">
    <property type="entry name" value="HEAVY CHAIN, PUTATIVE, EXPRESSED-RELATED-RELATED"/>
    <property type="match status" value="1"/>
</dbReference>